<feature type="transmembrane region" description="Helical" evidence="8">
    <location>
        <begin position="195"/>
        <end position="215"/>
    </location>
</feature>
<dbReference type="GO" id="GO:0005886">
    <property type="term" value="C:plasma membrane"/>
    <property type="evidence" value="ECO:0007669"/>
    <property type="project" value="UniProtKB-SubCell"/>
</dbReference>
<proteinExistence type="predicted"/>
<feature type="transmembrane region" description="Helical" evidence="8">
    <location>
        <begin position="273"/>
        <end position="294"/>
    </location>
</feature>
<organism evidence="10 11">
    <name type="scientific">Dyella psychrodurans</name>
    <dbReference type="NCBI Taxonomy" id="1927960"/>
    <lineage>
        <taxon>Bacteria</taxon>
        <taxon>Pseudomonadati</taxon>
        <taxon>Pseudomonadota</taxon>
        <taxon>Gammaproteobacteria</taxon>
        <taxon>Lysobacterales</taxon>
        <taxon>Rhodanobacteraceae</taxon>
        <taxon>Dyella</taxon>
    </lineage>
</organism>
<dbReference type="GO" id="GO:0016763">
    <property type="term" value="F:pentosyltransferase activity"/>
    <property type="evidence" value="ECO:0007669"/>
    <property type="project" value="TreeGrafter"/>
</dbReference>
<evidence type="ECO:0000259" key="9">
    <source>
        <dbReference type="Pfam" id="PF13231"/>
    </source>
</evidence>
<gene>
    <name evidence="10" type="ORF">DWU99_12560</name>
</gene>
<evidence type="ECO:0000256" key="2">
    <source>
        <dbReference type="ARBA" id="ARBA00022475"/>
    </source>
</evidence>
<feature type="transmembrane region" description="Helical" evidence="8">
    <location>
        <begin position="323"/>
        <end position="345"/>
    </location>
</feature>
<protein>
    <recommendedName>
        <fullName evidence="9">Glycosyltransferase RgtA/B/C/D-like domain-containing protein</fullName>
    </recommendedName>
</protein>
<keyword evidence="2" id="KW-1003">Cell membrane</keyword>
<dbReference type="InterPro" id="IPR050297">
    <property type="entry name" value="LipidA_mod_glycosyltrf_83"/>
</dbReference>
<feature type="transmembrane region" description="Helical" evidence="8">
    <location>
        <begin position="246"/>
        <end position="266"/>
    </location>
</feature>
<keyword evidence="4" id="KW-0808">Transferase</keyword>
<keyword evidence="3" id="KW-0328">Glycosyltransferase</keyword>
<feature type="domain" description="Glycosyltransferase RgtA/B/C/D-like" evidence="9">
    <location>
        <begin position="55"/>
        <end position="213"/>
    </location>
</feature>
<evidence type="ECO:0000313" key="11">
    <source>
        <dbReference type="Proteomes" id="UP000255334"/>
    </source>
</evidence>
<comment type="subcellular location">
    <subcellularLocation>
        <location evidence="1">Cell membrane</location>
        <topology evidence="1">Multi-pass membrane protein</topology>
    </subcellularLocation>
</comment>
<feature type="transmembrane region" description="Helical" evidence="8">
    <location>
        <begin position="6"/>
        <end position="26"/>
    </location>
</feature>
<sequence>MADPRSPLSIMPVLVIALLFGAVHMLTNGQYGFHRDEWQFLSDAQHLDWGFVPYPPLTAALEHLGLKMFGLSLVGLRLFSVLAQVLVILASGLMARDLGGGRLAQTFTAIAVALSPLPMFEATEFQYSSFDLLWWVLITWCVIRLMRDDEPRWWVAIGILAGLGLQTKYSMAFELTGVLVGVLLTDARRYVTNGWFWAGGAIALLVFAPNLVWLVRHDFVSYHFLQAIHARDVHQGRADGFLRDQFLLNANLFAAPVWLAGLFAYCKDRRYRMLAWMYGVPLLLFLFAQGRFYYVCGTYPMLLAMGAVAGERWLSTMRPAWRVGIATLMFTGVFATGIYAALNIVPIASNGPLRDFALRNNGDLREEIGWNELVAQVAAIRDALPAEQQANMGIAVGNYGEYGAIALLGPQYHLPMPITTVNSGWLRGYPKTPLSTFIVLGNTRERVDELFFDCRLAGHSINALGVVNEESRDHPDIFVCGATRKPPSELWKHGPNFGQVAADAWKADITNS</sequence>
<dbReference type="OrthoDB" id="108054at2"/>
<evidence type="ECO:0000256" key="4">
    <source>
        <dbReference type="ARBA" id="ARBA00022679"/>
    </source>
</evidence>
<evidence type="ECO:0000256" key="6">
    <source>
        <dbReference type="ARBA" id="ARBA00022989"/>
    </source>
</evidence>
<keyword evidence="6 8" id="KW-1133">Transmembrane helix</keyword>
<evidence type="ECO:0000256" key="8">
    <source>
        <dbReference type="SAM" id="Phobius"/>
    </source>
</evidence>
<dbReference type="GO" id="GO:0009103">
    <property type="term" value="P:lipopolysaccharide biosynthetic process"/>
    <property type="evidence" value="ECO:0007669"/>
    <property type="project" value="UniProtKB-ARBA"/>
</dbReference>
<accession>A0A370X590</accession>
<evidence type="ECO:0000313" key="10">
    <source>
        <dbReference type="EMBL" id="RDS83365.1"/>
    </source>
</evidence>
<dbReference type="PANTHER" id="PTHR33908:SF11">
    <property type="entry name" value="MEMBRANE PROTEIN"/>
    <property type="match status" value="1"/>
</dbReference>
<keyword evidence="7 8" id="KW-0472">Membrane</keyword>
<evidence type="ECO:0000256" key="1">
    <source>
        <dbReference type="ARBA" id="ARBA00004651"/>
    </source>
</evidence>
<name>A0A370X590_9GAMM</name>
<evidence type="ECO:0000256" key="3">
    <source>
        <dbReference type="ARBA" id="ARBA00022676"/>
    </source>
</evidence>
<dbReference type="Proteomes" id="UP000255334">
    <property type="component" value="Unassembled WGS sequence"/>
</dbReference>
<keyword evidence="5 8" id="KW-0812">Transmembrane</keyword>
<dbReference type="PANTHER" id="PTHR33908">
    <property type="entry name" value="MANNOSYLTRANSFERASE YKCB-RELATED"/>
    <property type="match status" value="1"/>
</dbReference>
<dbReference type="InterPro" id="IPR038731">
    <property type="entry name" value="RgtA/B/C-like"/>
</dbReference>
<evidence type="ECO:0000256" key="5">
    <source>
        <dbReference type="ARBA" id="ARBA00022692"/>
    </source>
</evidence>
<feature type="transmembrane region" description="Helical" evidence="8">
    <location>
        <begin position="74"/>
        <end position="95"/>
    </location>
</feature>
<dbReference type="Pfam" id="PF13231">
    <property type="entry name" value="PMT_2"/>
    <property type="match status" value="1"/>
</dbReference>
<reference evidence="10 11" key="1">
    <citation type="submission" date="2018-07" db="EMBL/GenBank/DDBJ databases">
        <title>Dyella monticola sp. nov. and Dyella psychrodurans sp. nov. isolated from monsoon evergreen broad-leaved forest soil of Dinghu Mountain, China.</title>
        <authorList>
            <person name="Gao Z."/>
            <person name="Qiu L."/>
        </authorList>
    </citation>
    <scope>NUCLEOTIDE SEQUENCE [LARGE SCALE GENOMIC DNA]</scope>
    <source>
        <strain evidence="10 11">4MSK11</strain>
    </source>
</reference>
<dbReference type="AlphaFoldDB" id="A0A370X590"/>
<keyword evidence="11" id="KW-1185">Reference proteome</keyword>
<comment type="caution">
    <text evidence="10">The sequence shown here is derived from an EMBL/GenBank/DDBJ whole genome shotgun (WGS) entry which is preliminary data.</text>
</comment>
<dbReference type="EMBL" id="QRBF01000004">
    <property type="protein sequence ID" value="RDS83365.1"/>
    <property type="molecule type" value="Genomic_DNA"/>
</dbReference>
<evidence type="ECO:0000256" key="7">
    <source>
        <dbReference type="ARBA" id="ARBA00023136"/>
    </source>
</evidence>